<evidence type="ECO:0008006" key="4">
    <source>
        <dbReference type="Google" id="ProtNLM"/>
    </source>
</evidence>
<sequence length="95" mass="11037">MVTYTVEEDQLLNSWYLQVPIFLILIEIIVLCVVRCILAYLKIAKYADERRECTAEPNLDTSYFVEPSNSSVSDQKHSPWSRPIIPRVEVPRLLP</sequence>
<organism evidence="2 3">
    <name type="scientific">Gnathostoma spinigerum</name>
    <dbReference type="NCBI Taxonomy" id="75299"/>
    <lineage>
        <taxon>Eukaryota</taxon>
        <taxon>Metazoa</taxon>
        <taxon>Ecdysozoa</taxon>
        <taxon>Nematoda</taxon>
        <taxon>Chromadorea</taxon>
        <taxon>Rhabditida</taxon>
        <taxon>Spirurina</taxon>
        <taxon>Gnathostomatomorpha</taxon>
        <taxon>Gnathostomatoidea</taxon>
        <taxon>Gnathostomatidae</taxon>
        <taxon>Gnathostoma</taxon>
    </lineage>
</organism>
<proteinExistence type="predicted"/>
<keyword evidence="1" id="KW-0812">Transmembrane</keyword>
<name>A0ABD6ERB9_9BILA</name>
<protein>
    <recommendedName>
        <fullName evidence="4">Transmembrane protein</fullName>
    </recommendedName>
</protein>
<accession>A0ABD6ERB9</accession>
<evidence type="ECO:0000313" key="3">
    <source>
        <dbReference type="Proteomes" id="UP001608902"/>
    </source>
</evidence>
<dbReference type="EMBL" id="JBGFUD010003550">
    <property type="protein sequence ID" value="MFH4978810.1"/>
    <property type="molecule type" value="Genomic_DNA"/>
</dbReference>
<feature type="transmembrane region" description="Helical" evidence="1">
    <location>
        <begin position="20"/>
        <end position="41"/>
    </location>
</feature>
<evidence type="ECO:0000313" key="2">
    <source>
        <dbReference type="EMBL" id="MFH4978810.1"/>
    </source>
</evidence>
<dbReference type="AlphaFoldDB" id="A0ABD6ERB9"/>
<comment type="caution">
    <text evidence="2">The sequence shown here is derived from an EMBL/GenBank/DDBJ whole genome shotgun (WGS) entry which is preliminary data.</text>
</comment>
<evidence type="ECO:0000256" key="1">
    <source>
        <dbReference type="SAM" id="Phobius"/>
    </source>
</evidence>
<keyword evidence="1" id="KW-0472">Membrane</keyword>
<dbReference type="Proteomes" id="UP001608902">
    <property type="component" value="Unassembled WGS sequence"/>
</dbReference>
<keyword evidence="3" id="KW-1185">Reference proteome</keyword>
<reference evidence="2 3" key="1">
    <citation type="submission" date="2024-08" db="EMBL/GenBank/DDBJ databases">
        <title>Gnathostoma spinigerum genome.</title>
        <authorList>
            <person name="Gonzalez-Bertolin B."/>
            <person name="Monzon S."/>
            <person name="Zaballos A."/>
            <person name="Jimenez P."/>
            <person name="Dekumyoy P."/>
            <person name="Varona S."/>
            <person name="Cuesta I."/>
            <person name="Sumanam S."/>
            <person name="Adisakwattana P."/>
            <person name="Gasser R.B."/>
            <person name="Hernandez-Gonzalez A."/>
            <person name="Young N.D."/>
            <person name="Perteguer M.J."/>
        </authorList>
    </citation>
    <scope>NUCLEOTIDE SEQUENCE [LARGE SCALE GENOMIC DNA]</scope>
    <source>
        <strain evidence="2">AL3</strain>
        <tissue evidence="2">Liver</tissue>
    </source>
</reference>
<keyword evidence="1" id="KW-1133">Transmembrane helix</keyword>
<gene>
    <name evidence="2" type="ORF">AB6A40_005519</name>
</gene>